<gene>
    <name evidence="1" type="ORF">KUTeg_022828</name>
</gene>
<comment type="caution">
    <text evidence="1">The sequence shown here is derived from an EMBL/GenBank/DDBJ whole genome shotgun (WGS) entry which is preliminary data.</text>
</comment>
<protein>
    <submittedName>
        <fullName evidence="1">Uncharacterized protein</fullName>
    </submittedName>
</protein>
<reference evidence="1 2" key="1">
    <citation type="submission" date="2022-12" db="EMBL/GenBank/DDBJ databases">
        <title>Chromosome-level genome of Tegillarca granosa.</title>
        <authorList>
            <person name="Kim J."/>
        </authorList>
    </citation>
    <scope>NUCLEOTIDE SEQUENCE [LARGE SCALE GENOMIC DNA]</scope>
    <source>
        <strain evidence="1">Teg-2019</strain>
        <tissue evidence="1">Adductor muscle</tissue>
    </source>
</reference>
<dbReference type="PANTHER" id="PTHR39369">
    <property type="entry name" value="LIN-24 (TWENTY-FOUR) LIKE"/>
    <property type="match status" value="1"/>
</dbReference>
<dbReference type="PANTHER" id="PTHR39369:SF6">
    <property type="entry name" value="LIN-24 (TWENTY-FOUR) LIKE"/>
    <property type="match status" value="1"/>
</dbReference>
<evidence type="ECO:0000313" key="2">
    <source>
        <dbReference type="Proteomes" id="UP001217089"/>
    </source>
</evidence>
<sequence length="269" mass="30765">MSHVIPLQKIHLKMANEIVDIEEVVKNHAWNAFKKTATKSNLKYEEVGMKVIWDRVTFEPSEPEYSAPRHLKHPSTNVIFESTFHNTTDKEQEHSLKAERTTTVMSTTNVSKGYTTGGNIGLSLAVPGDVFKATASFGRQVKLEKASGNTNEKILTWSTDDTIKVKPRSKLTAKVEIKEEEFNSNFKIDVVDAGIVEIFKTNKIVDLNIQIQYFNVALHLNYISSFYVQFFTDMFKLILLLLTKQILINYYYYSFFLTVSLEERSPCSS</sequence>
<name>A0ABQ9E659_TEGGR</name>
<evidence type="ECO:0000313" key="1">
    <source>
        <dbReference type="EMBL" id="KAJ8298768.1"/>
    </source>
</evidence>
<dbReference type="EMBL" id="JARBDR010000921">
    <property type="protein sequence ID" value="KAJ8298768.1"/>
    <property type="molecule type" value="Genomic_DNA"/>
</dbReference>
<dbReference type="Proteomes" id="UP001217089">
    <property type="component" value="Unassembled WGS sequence"/>
</dbReference>
<organism evidence="1 2">
    <name type="scientific">Tegillarca granosa</name>
    <name type="common">Malaysian cockle</name>
    <name type="synonym">Anadara granosa</name>
    <dbReference type="NCBI Taxonomy" id="220873"/>
    <lineage>
        <taxon>Eukaryota</taxon>
        <taxon>Metazoa</taxon>
        <taxon>Spiralia</taxon>
        <taxon>Lophotrochozoa</taxon>
        <taxon>Mollusca</taxon>
        <taxon>Bivalvia</taxon>
        <taxon>Autobranchia</taxon>
        <taxon>Pteriomorphia</taxon>
        <taxon>Arcoida</taxon>
        <taxon>Arcoidea</taxon>
        <taxon>Arcidae</taxon>
        <taxon>Tegillarca</taxon>
    </lineage>
</organism>
<dbReference type="SUPFAM" id="SSF56973">
    <property type="entry name" value="Aerolisin/ETX pore-forming domain"/>
    <property type="match status" value="1"/>
</dbReference>
<dbReference type="Gene3D" id="2.170.15.10">
    <property type="entry name" value="Proaerolysin, chain A, domain 3"/>
    <property type="match status" value="1"/>
</dbReference>
<keyword evidence="2" id="KW-1185">Reference proteome</keyword>
<accession>A0ABQ9E659</accession>
<proteinExistence type="predicted"/>
<dbReference type="CDD" id="cd20237">
    <property type="entry name" value="PFM_LIN24-like"/>
    <property type="match status" value="1"/>
</dbReference>